<organism evidence="2 3">
    <name type="scientific">Panagrolaimus davidi</name>
    <dbReference type="NCBI Taxonomy" id="227884"/>
    <lineage>
        <taxon>Eukaryota</taxon>
        <taxon>Metazoa</taxon>
        <taxon>Ecdysozoa</taxon>
        <taxon>Nematoda</taxon>
        <taxon>Chromadorea</taxon>
        <taxon>Rhabditida</taxon>
        <taxon>Tylenchina</taxon>
        <taxon>Panagrolaimomorpha</taxon>
        <taxon>Panagrolaimoidea</taxon>
        <taxon>Panagrolaimidae</taxon>
        <taxon>Panagrolaimus</taxon>
    </lineage>
</organism>
<feature type="compositionally biased region" description="Basic residues" evidence="1">
    <location>
        <begin position="210"/>
        <end position="219"/>
    </location>
</feature>
<dbReference type="AlphaFoldDB" id="A0A914QBT8"/>
<accession>A0A914QBT8</accession>
<feature type="region of interest" description="Disordered" evidence="1">
    <location>
        <begin position="169"/>
        <end position="247"/>
    </location>
</feature>
<sequence length="310" mass="34788">MNNTWKASNLKSQQQDPNVERYDQLNLITDGPSCSFSNIFGAAYHHAAPANDPATNKQHQFYGSAPSTSYNPVSEAVVEERPKYLINYFAGLNTRSISPVSLDIKVFGENRQHQGEHDINQKLLNLTNQIDFIPHRNFMDIFEFPRYQPDGTPAPEISFFKSSQRLLNPNSAATTQNPNNNGSPVHQNVNVVVPDQSDNDSDQQSDGQRAPKRRRKSKKSQASQVAAKRKSDKKKRQSQSAAYPAGVLSSATTGEQLKSQKLTQQQITKLAKIRRPPTTAENRAEALVGFYFKSNIFCFTCSNIFIYLFV</sequence>
<reference evidence="3" key="1">
    <citation type="submission" date="2022-11" db="UniProtKB">
        <authorList>
            <consortium name="WormBaseParasite"/>
        </authorList>
    </citation>
    <scope>IDENTIFICATION</scope>
</reference>
<proteinExistence type="predicted"/>
<name>A0A914QBT8_9BILA</name>
<feature type="compositionally biased region" description="Low complexity" evidence="1">
    <location>
        <begin position="187"/>
        <end position="196"/>
    </location>
</feature>
<feature type="compositionally biased region" description="Polar residues" evidence="1">
    <location>
        <begin position="169"/>
        <end position="186"/>
    </location>
</feature>
<protein>
    <submittedName>
        <fullName evidence="3">Uncharacterized protein</fullName>
    </submittedName>
</protein>
<evidence type="ECO:0000313" key="3">
    <source>
        <dbReference type="WBParaSite" id="PDA_v2.g29054.t1"/>
    </source>
</evidence>
<keyword evidence="2" id="KW-1185">Reference proteome</keyword>
<dbReference type="Proteomes" id="UP000887578">
    <property type="component" value="Unplaced"/>
</dbReference>
<feature type="compositionally biased region" description="Basic residues" evidence="1">
    <location>
        <begin position="227"/>
        <end position="237"/>
    </location>
</feature>
<evidence type="ECO:0000256" key="1">
    <source>
        <dbReference type="SAM" id="MobiDB-lite"/>
    </source>
</evidence>
<dbReference type="WBParaSite" id="PDA_v2.g29054.t1">
    <property type="protein sequence ID" value="PDA_v2.g29054.t1"/>
    <property type="gene ID" value="PDA_v2.g29054"/>
</dbReference>
<evidence type="ECO:0000313" key="2">
    <source>
        <dbReference type="Proteomes" id="UP000887578"/>
    </source>
</evidence>